<evidence type="ECO:0000313" key="5">
    <source>
        <dbReference type="Proteomes" id="UP000075670"/>
    </source>
</evidence>
<dbReference type="Pfam" id="PF07969">
    <property type="entry name" value="Amidohydro_3"/>
    <property type="match status" value="2"/>
</dbReference>
<dbReference type="OrthoDB" id="9815027at2"/>
<dbReference type="PATRIC" id="fig|1122241.3.peg.2203"/>
<dbReference type="InterPro" id="IPR032466">
    <property type="entry name" value="Metal_Hydrolase"/>
</dbReference>
<dbReference type="GO" id="GO:0016814">
    <property type="term" value="F:hydrolase activity, acting on carbon-nitrogen (but not peptide) bonds, in cyclic amidines"/>
    <property type="evidence" value="ECO:0007669"/>
    <property type="project" value="TreeGrafter"/>
</dbReference>
<dbReference type="GO" id="GO:0019239">
    <property type="term" value="F:deaminase activity"/>
    <property type="evidence" value="ECO:0007669"/>
    <property type="project" value="UniProtKB-ARBA"/>
</dbReference>
<organism evidence="4 5">
    <name type="scientific">Moorella mulderi DSM 14980</name>
    <dbReference type="NCBI Taxonomy" id="1122241"/>
    <lineage>
        <taxon>Bacteria</taxon>
        <taxon>Bacillati</taxon>
        <taxon>Bacillota</taxon>
        <taxon>Clostridia</taxon>
        <taxon>Neomoorellales</taxon>
        <taxon>Neomoorellaceae</taxon>
        <taxon>Neomoorella</taxon>
    </lineage>
</organism>
<dbReference type="Gene3D" id="3.20.20.140">
    <property type="entry name" value="Metal-dependent hydrolases"/>
    <property type="match status" value="1"/>
</dbReference>
<reference evidence="4 5" key="1">
    <citation type="submission" date="2016-02" db="EMBL/GenBank/DDBJ databases">
        <title>Genome sequence of Moorella mulderi DSM 14980.</title>
        <authorList>
            <person name="Poehlein A."/>
            <person name="Daniel R."/>
        </authorList>
    </citation>
    <scope>NUCLEOTIDE SEQUENCE [LARGE SCALE GENOMIC DNA]</scope>
    <source>
        <strain evidence="4 5">DSM 14980</strain>
    </source>
</reference>
<dbReference type="GO" id="GO:0046872">
    <property type="term" value="F:metal ion binding"/>
    <property type="evidence" value="ECO:0007669"/>
    <property type="project" value="UniProtKB-KW"/>
</dbReference>
<comment type="caution">
    <text evidence="4">The sequence shown here is derived from an EMBL/GenBank/DDBJ whole genome shotgun (WGS) entry which is preliminary data.</text>
</comment>
<name>A0A151AVL1_9FIRM</name>
<evidence type="ECO:0000313" key="4">
    <source>
        <dbReference type="EMBL" id="KYH31709.1"/>
    </source>
</evidence>
<gene>
    <name evidence="4" type="primary">atzC</name>
    <name evidence="4" type="ORF">MOMUL_20720</name>
</gene>
<evidence type="ECO:0000259" key="3">
    <source>
        <dbReference type="Pfam" id="PF07969"/>
    </source>
</evidence>
<dbReference type="EMBL" id="LTBC01000008">
    <property type="protein sequence ID" value="KYH31709.1"/>
    <property type="molecule type" value="Genomic_DNA"/>
</dbReference>
<evidence type="ECO:0000256" key="1">
    <source>
        <dbReference type="ARBA" id="ARBA00022723"/>
    </source>
</evidence>
<keyword evidence="1" id="KW-0479">Metal-binding</keyword>
<feature type="domain" description="Amidohydrolase 3" evidence="3">
    <location>
        <begin position="40"/>
        <end position="97"/>
    </location>
</feature>
<dbReference type="Gene3D" id="2.30.40.10">
    <property type="entry name" value="Urease, subunit C, domain 1"/>
    <property type="match status" value="1"/>
</dbReference>
<proteinExistence type="predicted"/>
<dbReference type="EC" id="3.5.99.4" evidence="4"/>
<protein>
    <submittedName>
        <fullName evidence="4">N-isopropylammelide isopropyl amidohydrolase</fullName>
        <ecNumber evidence="4">3.5.99.4</ecNumber>
    </submittedName>
</protein>
<feature type="domain" description="Amidohydrolase 3" evidence="3">
    <location>
        <begin position="154"/>
        <end position="396"/>
    </location>
</feature>
<dbReference type="CDD" id="cd01293">
    <property type="entry name" value="Bact_CD"/>
    <property type="match status" value="1"/>
</dbReference>
<dbReference type="InterPro" id="IPR052349">
    <property type="entry name" value="Metallo-hydrolase_Enzymes"/>
</dbReference>
<dbReference type="InterPro" id="IPR013108">
    <property type="entry name" value="Amidohydro_3"/>
</dbReference>
<keyword evidence="5" id="KW-1185">Reference proteome</keyword>
<sequence>MNDLLIRRARLMDEPGTVDVAIKDGYIVAAGGGVAGSARQMVDAAGRLLIPAFVDAHTHLDKALMAPQEGAGSLAEAIEDFQRRSRNMDKNDFVDRGRRVLLMALRHGTTVMRTHITVNESLGLKAVEAALTLKEEFAGKVDLQVFVMASELEPAPAPPLRELFEEALRLGVDGLGGAPHLSERMQEWVDYIFDLAVRYNVLIDFHVDETDAPSVASLEYIAAKTIQTGFQGRVVAGHCCGLAAVDEEKASRTIAAVKEAGISVITLPSCNLYLMGRRDKGLVRRGVTRVRELQAAGVNVAYASDNIRDAFRPFGNANMLEEALITAQVLQMGTPLELKNVMKMGTYNAAAAIGLKAYGVKAGDRADLVLLDATSPAEAIIGQVEKVCVIKGGRVAVRNDKKSDIII</sequence>
<dbReference type="RefSeq" id="WP_062284636.1">
    <property type="nucleotide sequence ID" value="NZ_LTBC01000008.1"/>
</dbReference>
<dbReference type="FunFam" id="3.20.20.140:FF:000019">
    <property type="entry name" value="Cytosine deaminase"/>
    <property type="match status" value="1"/>
</dbReference>
<accession>A0A151AVL1</accession>
<dbReference type="PANTHER" id="PTHR32027">
    <property type="entry name" value="CYTOSINE DEAMINASE"/>
    <property type="match status" value="1"/>
</dbReference>
<dbReference type="InterPro" id="IPR011059">
    <property type="entry name" value="Metal-dep_hydrolase_composite"/>
</dbReference>
<keyword evidence="2 4" id="KW-0378">Hydrolase</keyword>
<dbReference type="AlphaFoldDB" id="A0A151AVL1"/>
<dbReference type="PANTHER" id="PTHR32027:SF9">
    <property type="entry name" value="BLL3847 PROTEIN"/>
    <property type="match status" value="1"/>
</dbReference>
<evidence type="ECO:0000256" key="2">
    <source>
        <dbReference type="ARBA" id="ARBA00022801"/>
    </source>
</evidence>
<dbReference type="Proteomes" id="UP000075670">
    <property type="component" value="Unassembled WGS sequence"/>
</dbReference>
<dbReference type="SUPFAM" id="SSF51338">
    <property type="entry name" value="Composite domain of metallo-dependent hydrolases"/>
    <property type="match status" value="1"/>
</dbReference>
<dbReference type="SUPFAM" id="SSF51556">
    <property type="entry name" value="Metallo-dependent hydrolases"/>
    <property type="match status" value="1"/>
</dbReference>